<gene>
    <name evidence="1" type="ORF">BO85DRAFT_454501</name>
</gene>
<organism evidence="1 2">
    <name type="scientific">Aspergillus piperis CBS 112811</name>
    <dbReference type="NCBI Taxonomy" id="1448313"/>
    <lineage>
        <taxon>Eukaryota</taxon>
        <taxon>Fungi</taxon>
        <taxon>Dikarya</taxon>
        <taxon>Ascomycota</taxon>
        <taxon>Pezizomycotina</taxon>
        <taxon>Eurotiomycetes</taxon>
        <taxon>Eurotiomycetidae</taxon>
        <taxon>Eurotiales</taxon>
        <taxon>Aspergillaceae</taxon>
        <taxon>Aspergillus</taxon>
        <taxon>Aspergillus subgen. Circumdati</taxon>
    </lineage>
</organism>
<reference evidence="1 2" key="1">
    <citation type="submission" date="2018-02" db="EMBL/GenBank/DDBJ databases">
        <title>The genomes of Aspergillus section Nigri reveals drivers in fungal speciation.</title>
        <authorList>
            <consortium name="DOE Joint Genome Institute"/>
            <person name="Vesth T.C."/>
            <person name="Nybo J."/>
            <person name="Theobald S."/>
            <person name="Brandl J."/>
            <person name="Frisvad J.C."/>
            <person name="Nielsen K.F."/>
            <person name="Lyhne E.K."/>
            <person name="Kogle M.E."/>
            <person name="Kuo A."/>
            <person name="Riley R."/>
            <person name="Clum A."/>
            <person name="Nolan M."/>
            <person name="Lipzen A."/>
            <person name="Salamov A."/>
            <person name="Henrissat B."/>
            <person name="Wiebenga A."/>
            <person name="De vries R.P."/>
            <person name="Grigoriev I.V."/>
            <person name="Mortensen U.H."/>
            <person name="Andersen M.R."/>
            <person name="Baker S.E."/>
        </authorList>
    </citation>
    <scope>NUCLEOTIDE SEQUENCE [LARGE SCALE GENOMIC DNA]</scope>
    <source>
        <strain evidence="1 2">CBS 112811</strain>
    </source>
</reference>
<protein>
    <submittedName>
        <fullName evidence="1">Uncharacterized protein</fullName>
    </submittedName>
</protein>
<evidence type="ECO:0000313" key="1">
    <source>
        <dbReference type="EMBL" id="RAH51833.1"/>
    </source>
</evidence>
<dbReference type="RefSeq" id="XP_025509755.1">
    <property type="nucleotide sequence ID" value="XM_025661299.1"/>
</dbReference>
<dbReference type="GeneID" id="37164701"/>
<accession>A0A8G1VIL4</accession>
<dbReference type="AlphaFoldDB" id="A0A8G1VIL4"/>
<dbReference type="EMBL" id="KZ825092">
    <property type="protein sequence ID" value="RAH51833.1"/>
    <property type="molecule type" value="Genomic_DNA"/>
</dbReference>
<evidence type="ECO:0000313" key="2">
    <source>
        <dbReference type="Proteomes" id="UP000249526"/>
    </source>
</evidence>
<sequence length="175" mass="20086">MIYPRIRTECTCAIVRRREREREKSIATAGLVISIFPSRDHVYYGVHKSPPSPRIWGARIGRNAIRKRVDRKSIDITARENVPFFRKSPRMGKALGSQPMVIPILSPSPAILGPGKFARYPSRMGNKLGPRGKIVKRNPGSVKWMDGIRGERREKREWSEWVQLHLEGKENDGFQ</sequence>
<name>A0A8G1VIL4_9EURO</name>
<proteinExistence type="predicted"/>
<dbReference type="Proteomes" id="UP000249526">
    <property type="component" value="Unassembled WGS sequence"/>
</dbReference>
<keyword evidence="2" id="KW-1185">Reference proteome</keyword>